<reference evidence="7 8" key="1">
    <citation type="submission" date="2024-01" db="EMBL/GenBank/DDBJ databases">
        <title>The complete chloroplast genome sequence of Lithospermum erythrorhizon: insights into the phylogenetic relationship among Boraginaceae species and the maternal lineages of purple gromwells.</title>
        <authorList>
            <person name="Okada T."/>
            <person name="Watanabe K."/>
        </authorList>
    </citation>
    <scope>NUCLEOTIDE SEQUENCE [LARGE SCALE GENOMIC DNA]</scope>
</reference>
<evidence type="ECO:0000256" key="4">
    <source>
        <dbReference type="PROSITE-ProRule" id="PRU00175"/>
    </source>
</evidence>
<dbReference type="SUPFAM" id="SSF57850">
    <property type="entry name" value="RING/U-box"/>
    <property type="match status" value="1"/>
</dbReference>
<keyword evidence="1" id="KW-0479">Metal-binding</keyword>
<evidence type="ECO:0000313" key="7">
    <source>
        <dbReference type="EMBL" id="GAA0140347.1"/>
    </source>
</evidence>
<sequence length="256" mass="29421">METLTKVNGQYLTDSIQSQHFQIESELKLKSEERDCQKEEEIGCCKSSSDSSTNSHHGICAICLNKIVLQETALVKGCEHAYCVTCILRWASYKNERTCPQCKHPFESLHISRSLDGSLQDYMFEESVCLLLRASWFKPLIVEESEEVDDEMEDFYAYEDEDDDLDETYFRRSLNLRIGNRRWGDSGYVRGGRQEARPVYCTNFQDSGAAGPSYQPKKKEVPKEIGGRRAKRAKRKAADKAAAEKHQQRLIWLGRV</sequence>
<evidence type="ECO:0000313" key="8">
    <source>
        <dbReference type="Proteomes" id="UP001454036"/>
    </source>
</evidence>
<dbReference type="EMBL" id="BAABME010000172">
    <property type="protein sequence ID" value="GAA0140347.1"/>
    <property type="molecule type" value="Genomic_DNA"/>
</dbReference>
<keyword evidence="3" id="KW-0862">Zinc</keyword>
<dbReference type="InterPro" id="IPR001841">
    <property type="entry name" value="Znf_RING"/>
</dbReference>
<gene>
    <name evidence="7" type="ORF">LIER_01712</name>
</gene>
<dbReference type="Proteomes" id="UP001454036">
    <property type="component" value="Unassembled WGS sequence"/>
</dbReference>
<dbReference type="PROSITE" id="PS50089">
    <property type="entry name" value="ZF_RING_2"/>
    <property type="match status" value="1"/>
</dbReference>
<proteinExistence type="predicted"/>
<dbReference type="PROSITE" id="PS00518">
    <property type="entry name" value="ZF_RING_1"/>
    <property type="match status" value="1"/>
</dbReference>
<keyword evidence="2 4" id="KW-0863">Zinc-finger</keyword>
<accession>A0AAV3NLX5</accession>
<dbReference type="PANTHER" id="PTHR47361">
    <property type="entry name" value="RING/U-BOX SUPERFAMILY PROTEIN"/>
    <property type="match status" value="1"/>
</dbReference>
<name>A0AAV3NLX5_LITER</name>
<evidence type="ECO:0000256" key="1">
    <source>
        <dbReference type="ARBA" id="ARBA00022723"/>
    </source>
</evidence>
<evidence type="ECO:0000256" key="5">
    <source>
        <dbReference type="SAM" id="MobiDB-lite"/>
    </source>
</evidence>
<dbReference type="Gene3D" id="3.30.40.10">
    <property type="entry name" value="Zinc/RING finger domain, C3HC4 (zinc finger)"/>
    <property type="match status" value="1"/>
</dbReference>
<comment type="caution">
    <text evidence="7">The sequence shown here is derived from an EMBL/GenBank/DDBJ whole genome shotgun (WGS) entry which is preliminary data.</text>
</comment>
<feature type="domain" description="RING-type" evidence="6">
    <location>
        <begin position="60"/>
        <end position="103"/>
    </location>
</feature>
<dbReference type="PANTHER" id="PTHR47361:SF4">
    <property type="entry name" value="RING_U-BOX SUPERFAMILY PROTEIN"/>
    <property type="match status" value="1"/>
</dbReference>
<evidence type="ECO:0000256" key="2">
    <source>
        <dbReference type="ARBA" id="ARBA00022771"/>
    </source>
</evidence>
<dbReference type="GO" id="GO:0008270">
    <property type="term" value="F:zinc ion binding"/>
    <property type="evidence" value="ECO:0007669"/>
    <property type="project" value="UniProtKB-KW"/>
</dbReference>
<feature type="region of interest" description="Disordered" evidence="5">
    <location>
        <begin position="208"/>
        <end position="243"/>
    </location>
</feature>
<organism evidence="7 8">
    <name type="scientific">Lithospermum erythrorhizon</name>
    <name type="common">Purple gromwell</name>
    <name type="synonym">Lithospermum officinale var. erythrorhizon</name>
    <dbReference type="NCBI Taxonomy" id="34254"/>
    <lineage>
        <taxon>Eukaryota</taxon>
        <taxon>Viridiplantae</taxon>
        <taxon>Streptophyta</taxon>
        <taxon>Embryophyta</taxon>
        <taxon>Tracheophyta</taxon>
        <taxon>Spermatophyta</taxon>
        <taxon>Magnoliopsida</taxon>
        <taxon>eudicotyledons</taxon>
        <taxon>Gunneridae</taxon>
        <taxon>Pentapetalae</taxon>
        <taxon>asterids</taxon>
        <taxon>lamiids</taxon>
        <taxon>Boraginales</taxon>
        <taxon>Boraginaceae</taxon>
        <taxon>Boraginoideae</taxon>
        <taxon>Lithospermeae</taxon>
        <taxon>Lithospermum</taxon>
    </lineage>
</organism>
<keyword evidence="8" id="KW-1185">Reference proteome</keyword>
<dbReference type="SMART" id="SM00184">
    <property type="entry name" value="RING"/>
    <property type="match status" value="1"/>
</dbReference>
<evidence type="ECO:0000259" key="6">
    <source>
        <dbReference type="PROSITE" id="PS50089"/>
    </source>
</evidence>
<dbReference type="Pfam" id="PF13639">
    <property type="entry name" value="zf-RING_2"/>
    <property type="match status" value="1"/>
</dbReference>
<feature type="compositionally biased region" description="Basic and acidic residues" evidence="5">
    <location>
        <begin position="217"/>
        <end position="227"/>
    </location>
</feature>
<evidence type="ECO:0000256" key="3">
    <source>
        <dbReference type="ARBA" id="ARBA00022833"/>
    </source>
</evidence>
<dbReference type="InterPro" id="IPR017907">
    <property type="entry name" value="Znf_RING_CS"/>
</dbReference>
<protein>
    <recommendedName>
        <fullName evidence="6">RING-type domain-containing protein</fullName>
    </recommendedName>
</protein>
<dbReference type="InterPro" id="IPR013083">
    <property type="entry name" value="Znf_RING/FYVE/PHD"/>
</dbReference>
<dbReference type="AlphaFoldDB" id="A0AAV3NLX5"/>